<dbReference type="EMBL" id="ML977010">
    <property type="protein sequence ID" value="KAF1952503.1"/>
    <property type="molecule type" value="Genomic_DNA"/>
</dbReference>
<organism evidence="2 3">
    <name type="scientific">Byssothecium circinans</name>
    <dbReference type="NCBI Taxonomy" id="147558"/>
    <lineage>
        <taxon>Eukaryota</taxon>
        <taxon>Fungi</taxon>
        <taxon>Dikarya</taxon>
        <taxon>Ascomycota</taxon>
        <taxon>Pezizomycotina</taxon>
        <taxon>Dothideomycetes</taxon>
        <taxon>Pleosporomycetidae</taxon>
        <taxon>Pleosporales</taxon>
        <taxon>Massarineae</taxon>
        <taxon>Massarinaceae</taxon>
        <taxon>Byssothecium</taxon>
    </lineage>
</organism>
<evidence type="ECO:0000256" key="1">
    <source>
        <dbReference type="SAM" id="MobiDB-lite"/>
    </source>
</evidence>
<proteinExistence type="predicted"/>
<evidence type="ECO:0000313" key="2">
    <source>
        <dbReference type="EMBL" id="KAF1952503.1"/>
    </source>
</evidence>
<accession>A0A6A5TI39</accession>
<protein>
    <submittedName>
        <fullName evidence="2">Uncharacterized protein</fullName>
    </submittedName>
</protein>
<dbReference type="Proteomes" id="UP000800035">
    <property type="component" value="Unassembled WGS sequence"/>
</dbReference>
<reference evidence="2" key="1">
    <citation type="journal article" date="2020" name="Stud. Mycol.">
        <title>101 Dothideomycetes genomes: a test case for predicting lifestyles and emergence of pathogens.</title>
        <authorList>
            <person name="Haridas S."/>
            <person name="Albert R."/>
            <person name="Binder M."/>
            <person name="Bloem J."/>
            <person name="Labutti K."/>
            <person name="Salamov A."/>
            <person name="Andreopoulos B."/>
            <person name="Baker S."/>
            <person name="Barry K."/>
            <person name="Bills G."/>
            <person name="Bluhm B."/>
            <person name="Cannon C."/>
            <person name="Castanera R."/>
            <person name="Culley D."/>
            <person name="Daum C."/>
            <person name="Ezra D."/>
            <person name="Gonzalez J."/>
            <person name="Henrissat B."/>
            <person name="Kuo A."/>
            <person name="Liang C."/>
            <person name="Lipzen A."/>
            <person name="Lutzoni F."/>
            <person name="Magnuson J."/>
            <person name="Mondo S."/>
            <person name="Nolan M."/>
            <person name="Ohm R."/>
            <person name="Pangilinan J."/>
            <person name="Park H.-J."/>
            <person name="Ramirez L."/>
            <person name="Alfaro M."/>
            <person name="Sun H."/>
            <person name="Tritt A."/>
            <person name="Yoshinaga Y."/>
            <person name="Zwiers L.-H."/>
            <person name="Turgeon B."/>
            <person name="Goodwin S."/>
            <person name="Spatafora J."/>
            <person name="Crous P."/>
            <person name="Grigoriev I."/>
        </authorList>
    </citation>
    <scope>NUCLEOTIDE SEQUENCE</scope>
    <source>
        <strain evidence="2">CBS 675.92</strain>
    </source>
</reference>
<gene>
    <name evidence="2" type="ORF">CC80DRAFT_175872</name>
</gene>
<feature type="compositionally biased region" description="Basic residues" evidence="1">
    <location>
        <begin position="88"/>
        <end position="100"/>
    </location>
</feature>
<evidence type="ECO:0000313" key="3">
    <source>
        <dbReference type="Proteomes" id="UP000800035"/>
    </source>
</evidence>
<dbReference type="AlphaFoldDB" id="A0A6A5TI39"/>
<sequence length="192" mass="21296">MHMTHGTATKTKTVIPLPYFQIQSPKSRAHRPKPQSTWHRIAIVRFRPVPVPSPAPSPRPTIESTYTGCLGHTTWNHYRKEPPTRPPPAKHHHHHHRRLSHSLPPSPAPAPAPAPAPTSLPPNQSSLPYSPPLAARENATPDPQAPQSSRALSFHDPRYLSTGIDSQSPRRASSSVKLHQAMLNLHLVVMLF</sequence>
<feature type="compositionally biased region" description="Polar residues" evidence="1">
    <location>
        <begin position="163"/>
        <end position="172"/>
    </location>
</feature>
<feature type="compositionally biased region" description="Pro residues" evidence="1">
    <location>
        <begin position="104"/>
        <end position="120"/>
    </location>
</feature>
<keyword evidence="3" id="KW-1185">Reference proteome</keyword>
<feature type="region of interest" description="Disordered" evidence="1">
    <location>
        <begin position="74"/>
        <end position="172"/>
    </location>
</feature>
<name>A0A6A5TI39_9PLEO</name>